<reference evidence="5 6" key="1">
    <citation type="submission" date="2020-05" db="EMBL/GenBank/DDBJ databases">
        <title>Mucilaginibacter mali sp. nov.</title>
        <authorList>
            <person name="Kim H.S."/>
            <person name="Lee K.C."/>
            <person name="Suh M.K."/>
            <person name="Kim J.-S."/>
            <person name="Han K.-I."/>
            <person name="Eom M.K."/>
            <person name="Shin Y.K."/>
            <person name="Lee J.-S."/>
        </authorList>
    </citation>
    <scope>NUCLEOTIDE SEQUENCE [LARGE SCALE GENOMIC DNA]</scope>
    <source>
        <strain evidence="5 6">G2-14</strain>
    </source>
</reference>
<name>A0A7D4QAZ6_9SPHI</name>
<dbReference type="RefSeq" id="WP_173415891.1">
    <property type="nucleotide sequence ID" value="NZ_CP054139.1"/>
</dbReference>
<dbReference type="SMART" id="SM00347">
    <property type="entry name" value="HTH_MARR"/>
    <property type="match status" value="1"/>
</dbReference>
<dbReference type="KEGG" id="mmab:HQ865_16165"/>
<dbReference type="PRINTS" id="PR00598">
    <property type="entry name" value="HTHMARR"/>
</dbReference>
<evidence type="ECO:0000256" key="2">
    <source>
        <dbReference type="ARBA" id="ARBA00023125"/>
    </source>
</evidence>
<keyword evidence="3" id="KW-0804">Transcription</keyword>
<dbReference type="EMBL" id="CP054139">
    <property type="protein sequence ID" value="QKJ31225.1"/>
    <property type="molecule type" value="Genomic_DNA"/>
</dbReference>
<evidence type="ECO:0000313" key="6">
    <source>
        <dbReference type="Proteomes" id="UP000505355"/>
    </source>
</evidence>
<dbReference type="PANTHER" id="PTHR42756:SF1">
    <property type="entry name" value="TRANSCRIPTIONAL REPRESSOR OF EMRAB OPERON"/>
    <property type="match status" value="1"/>
</dbReference>
<dbReference type="SUPFAM" id="SSF46785">
    <property type="entry name" value="Winged helix' DNA-binding domain"/>
    <property type="match status" value="1"/>
</dbReference>
<evidence type="ECO:0000313" key="5">
    <source>
        <dbReference type="EMBL" id="QKJ31225.1"/>
    </source>
</evidence>
<dbReference type="PANTHER" id="PTHR42756">
    <property type="entry name" value="TRANSCRIPTIONAL REGULATOR, MARR"/>
    <property type="match status" value="1"/>
</dbReference>
<dbReference type="InterPro" id="IPR036390">
    <property type="entry name" value="WH_DNA-bd_sf"/>
</dbReference>
<proteinExistence type="predicted"/>
<dbReference type="PROSITE" id="PS01117">
    <property type="entry name" value="HTH_MARR_1"/>
    <property type="match status" value="1"/>
</dbReference>
<dbReference type="InterPro" id="IPR023187">
    <property type="entry name" value="Tscrpt_reg_MarR-type_CS"/>
</dbReference>
<protein>
    <submittedName>
        <fullName evidence="5">MarR family transcriptional regulator</fullName>
    </submittedName>
</protein>
<evidence type="ECO:0000256" key="1">
    <source>
        <dbReference type="ARBA" id="ARBA00023015"/>
    </source>
</evidence>
<dbReference type="Gene3D" id="1.10.10.10">
    <property type="entry name" value="Winged helix-like DNA-binding domain superfamily/Winged helix DNA-binding domain"/>
    <property type="match status" value="1"/>
</dbReference>
<dbReference type="PROSITE" id="PS50995">
    <property type="entry name" value="HTH_MARR_2"/>
    <property type="match status" value="1"/>
</dbReference>
<feature type="domain" description="HTH marR-type" evidence="4">
    <location>
        <begin position="8"/>
        <end position="142"/>
    </location>
</feature>
<dbReference type="GO" id="GO:0003677">
    <property type="term" value="F:DNA binding"/>
    <property type="evidence" value="ECO:0007669"/>
    <property type="project" value="UniProtKB-KW"/>
</dbReference>
<accession>A0A7D4QAZ6</accession>
<evidence type="ECO:0000256" key="3">
    <source>
        <dbReference type="ARBA" id="ARBA00023163"/>
    </source>
</evidence>
<gene>
    <name evidence="5" type="ORF">HQ865_16165</name>
</gene>
<dbReference type="AlphaFoldDB" id="A0A7D4QAZ6"/>
<dbReference type="InterPro" id="IPR000835">
    <property type="entry name" value="HTH_MarR-typ"/>
</dbReference>
<keyword evidence="6" id="KW-1185">Reference proteome</keyword>
<organism evidence="5 6">
    <name type="scientific">Mucilaginibacter mali</name>
    <dbReference type="NCBI Taxonomy" id="2740462"/>
    <lineage>
        <taxon>Bacteria</taxon>
        <taxon>Pseudomonadati</taxon>
        <taxon>Bacteroidota</taxon>
        <taxon>Sphingobacteriia</taxon>
        <taxon>Sphingobacteriales</taxon>
        <taxon>Sphingobacteriaceae</taxon>
        <taxon>Mucilaginibacter</taxon>
    </lineage>
</organism>
<evidence type="ECO:0000259" key="4">
    <source>
        <dbReference type="PROSITE" id="PS50995"/>
    </source>
</evidence>
<dbReference type="Pfam" id="PF01047">
    <property type="entry name" value="MarR"/>
    <property type="match status" value="1"/>
</dbReference>
<dbReference type="InterPro" id="IPR036388">
    <property type="entry name" value="WH-like_DNA-bd_sf"/>
</dbReference>
<sequence length="148" mass="16600">MQPSEKLNDILFYTLEKAIKTYRQFAQKNITKAGFDITIDQWLVLKTLQQQPGIAQQEIAAMVFKDFASVTRIIELLVTKGYLNRSAHATDKRRSNLTLTDKGNTIIKDIQPLIMSNRKRALEGISGEESDLLNGVLNKLTGNCQSSG</sequence>
<dbReference type="GO" id="GO:0003700">
    <property type="term" value="F:DNA-binding transcription factor activity"/>
    <property type="evidence" value="ECO:0007669"/>
    <property type="project" value="InterPro"/>
</dbReference>
<dbReference type="Proteomes" id="UP000505355">
    <property type="component" value="Chromosome"/>
</dbReference>
<keyword evidence="1" id="KW-0805">Transcription regulation</keyword>
<keyword evidence="2" id="KW-0238">DNA-binding</keyword>